<keyword evidence="1" id="KW-0175">Coiled coil</keyword>
<dbReference type="InterPro" id="IPR038765">
    <property type="entry name" value="Papain-like_cys_pep_sf"/>
</dbReference>
<evidence type="ECO:0000259" key="2">
    <source>
        <dbReference type="PROSITE" id="PS50235"/>
    </source>
</evidence>
<proteinExistence type="predicted"/>
<dbReference type="InterPro" id="IPR016024">
    <property type="entry name" value="ARM-type_fold"/>
</dbReference>
<name>A0ABR2J383_9EUKA</name>
<dbReference type="Proteomes" id="UP001470230">
    <property type="component" value="Unassembled WGS sequence"/>
</dbReference>
<dbReference type="PROSITE" id="PS00972">
    <property type="entry name" value="USP_1"/>
    <property type="match status" value="1"/>
</dbReference>
<dbReference type="PROSITE" id="PS00973">
    <property type="entry name" value="USP_2"/>
    <property type="match status" value="1"/>
</dbReference>
<dbReference type="InterPro" id="IPR018200">
    <property type="entry name" value="USP_CS"/>
</dbReference>
<evidence type="ECO:0000256" key="1">
    <source>
        <dbReference type="SAM" id="Coils"/>
    </source>
</evidence>
<feature type="coiled-coil region" evidence="1">
    <location>
        <begin position="230"/>
        <end position="257"/>
    </location>
</feature>
<gene>
    <name evidence="3" type="ORF">M9Y10_007845</name>
</gene>
<dbReference type="SUPFAM" id="SSF48371">
    <property type="entry name" value="ARM repeat"/>
    <property type="match status" value="1"/>
</dbReference>
<organism evidence="3 4">
    <name type="scientific">Tritrichomonas musculus</name>
    <dbReference type="NCBI Taxonomy" id="1915356"/>
    <lineage>
        <taxon>Eukaryota</taxon>
        <taxon>Metamonada</taxon>
        <taxon>Parabasalia</taxon>
        <taxon>Tritrichomonadida</taxon>
        <taxon>Tritrichomonadidae</taxon>
        <taxon>Tritrichomonas</taxon>
    </lineage>
</organism>
<evidence type="ECO:0000313" key="3">
    <source>
        <dbReference type="EMBL" id="KAK8872087.1"/>
    </source>
</evidence>
<comment type="caution">
    <text evidence="3">The sequence shown here is derived from an EMBL/GenBank/DDBJ whole genome shotgun (WGS) entry which is preliminary data.</text>
</comment>
<dbReference type="Pfam" id="PF00443">
    <property type="entry name" value="UCH"/>
    <property type="match status" value="1"/>
</dbReference>
<dbReference type="PANTHER" id="PTHR24006:SF827">
    <property type="entry name" value="UBIQUITIN CARBOXYL-TERMINAL HYDROLASE 34"/>
    <property type="match status" value="1"/>
</dbReference>
<dbReference type="InterPro" id="IPR028889">
    <property type="entry name" value="USP"/>
</dbReference>
<sequence length="2589" mass="302759">MQPEEDFETWKLIILTVTDDIISFSSMFPDLKRLMESIEETNYLPGELKPYTKDFIEESFPDISASVITTTSSLTKNENNINEFQVISDFFRSTIKLCVSKIARKTISDLTNENESDEDYKNSLSVSIKMINLLSNIFDKIDLDPKPNDKEKVLNQTFFYYFLNDLKGIDKCNSAIESINNHIDQINLDSSNTDTNNSDSTKKTNLIEEILEKESSKISIIVKLIQKVVLATTIKNKQNSEDKKDKIEQEKEKYTNYYGQLHLLINKTFPIFQKICEKNLRKFNASHLDPLFETLTKSYQIDFSVSKEDDFPLTLNLFDLSQFTIFSTFLKSDFFEKHLYSLKNISLLCTKTVDHYNDNKEYYESDQEKRKTKKLNVLFIDKEVLLNAVIDHLKLIQNLRFNKEFGEPLGAIYAFIIENKEDIITIDDIKNLWSTIKFLHSADLSSFFKIFEKVTKVMNEENNKEFIDFALSHVSSETTNEKESVSLKFDKNFADFLYFVACNFERKKFREPFKKVRSLFWSFSFDEKGIETDEMKEYARSKLSFLCDFCSNEMIELLVKEKVPTLPEFSEENKKNEEREFILRLIDRSITKQEEINEDSCNKLIQFCISQLQDKSMINILTSICTTQKVTLEKDQIEQLSNISNKFLTNILLSSGFDDAYIENFFLTTKNIDSDLYDLIEKYVLQKNKQWESIENDYLTHLPFEKEDLLWTFSVKKSDVRHKFINKLCQIYSNNDGYLLTDKQMINHFLNRVESLIDDPEKRENCFQLLQRFINSIDETNPDLIDIKKSDKSNDLIQIEFNGIQGKFNFSKNNATLVAYYKASQILNVPLSQVTLLYGDNPADTEKTFSQLSFMKESIELVPIVGDESSIRRRHLRTVSPSTQICHSDLMNKLISFLKDDKANDNNTFVLMTLLLDLPTSEPVYNMINYFYIKEKIDYERIFPINYPKFFVYSLNALQQMGGNLKDEVFRTNGIEYLIHAVTRVNSLYLISEIVDYLKSTLDTDELIEKYSNQLFEALMRLCMCLPASYQESCLSFMKKLKPTNIPKCDTDYEIKFVESEKEKKEEKVEDNRPIGEAVSSSLSLLEQFSDFSTYDFINSSIELFKEFKEQKSSNLQPKEEEKPKKKEEKTLEIDNEIPFSHVITNVITITLIKKNVYINENIEVKDEEPSAYLKKTAKETFEKLPIPSEYFESIFKYLTPLNYKEFLSAFSPHAVPPTDTAIQFIIDNLDIKSKHLPFVMNVLKQVINSITNEEKRSQIFKIIFDNFFILDRDESIEDSVFEDAMIVAGSAPLEMITKRIDEIGIPTFNKYRINGRDFKPDKCTTGLKNLGSSCYFNSILQQFYHCPSLRKALIEYKGDDQLFKEMGLLFSQMRDGSLKFVSPKSVIDNWICWDGEKLNPRVQQDASEFTIMMIDKLSPIIPNSMFNGKLLFKVEGINQEDEYLAERNEPFSVLILPINQSKTLEECLTAFNSPSFFTNNNQYYADTLKRKIDAKQSDFIQELPDHLILQLKRFEYDYSQGIRKKINSHISISKEIDVASICDFKEKNDKINTKYNLVGVIQHMGSAMGGHYYSFVMQRDTKMWYKFNDSEVTPTTIDDVLENSNGRDSNAYLLFYDRSDLDEIDDSKVDPSFAEQNQIDMKMNSYYYFYMTNGFIKFLNEISKRKELQLLASKLILNILPYSNVETNDDYFVSLQQRLYDREEATFANEVQNEVKDFKFLILNEARLINILLAIKLFHPMFSHWVQQRLLQSAIDTFDLANEKLSDSSFFFKILFSMVNIGVALKNLYIEKENKEKGEEYTKLLTVICEKTTEIMKTGIKKYISSQSDLNPQYVLESINMGDIARLFNVFEELPKDYVELLQDVEFLRSLYACKKTKVCFFLDNYIRARKLGLFDVNSLIKTFVEKESIHLDMKDLFITIFMIFKEEAFPMTWSLKFKYNGNYRTPNDIVLCYTLLCIDGIEKETFLDHFDKWIPTLIMHENNDTRSMVSVPLRYLIPNKLFQKEYGDIPTYNKSMIYTTEFFNKIDLKKENTPEMRKNAYNLIQCLFGSLSEMKEIIEKEDYSSSFSFQEDKYRATQLLRLIKVMIKIFNSPVKTTDDSQTDTFSIDYSKLNEFGEFLLKSGHSHPFDPQIILILKILKSNCSDQILIHSIPSDEVMLTSEKVQKIPSEWFEQYMKIMKKIMKKAAKKKLPLSEEFLTKYYRLIAFNLININLIVKSAKPIEKLNDIFEIICDSPTLSKSITNYIDDNFEACVHNGFHSIITCLRYLKIKRPLSQYVHSLNFRQIFQQIKINYPIFYYEIILANGSKDTSESDSEKVTCYDTLFDNPSELIQCLCQKGSEIEKDYENHREVIWDYLINNTRKRINESQNDSKIKLQTEIFHQFMVNYNFHFFNLLLDFQEQQKELETITKFVLELIDIDDAVEKLIFLSKSSFGALNLSFNFLKEKVPEKLKDSEFISDCLSNKVFSKNIGIVLEFCEFAFNGKTKDEIESIFKQSRIVTNLIEKLNLLNFIYQGGVIEKRFESEDEDELSSVIVPIHLLMKYKEHFAESNELKSEAASLLDKLKSLNINCQTKVDVVETITKLIS</sequence>
<dbReference type="Gene3D" id="3.90.70.10">
    <property type="entry name" value="Cysteine proteinases"/>
    <property type="match status" value="1"/>
</dbReference>
<dbReference type="SUPFAM" id="SSF54001">
    <property type="entry name" value="Cysteine proteinases"/>
    <property type="match status" value="1"/>
</dbReference>
<accession>A0ABR2J383</accession>
<evidence type="ECO:0000313" key="4">
    <source>
        <dbReference type="Proteomes" id="UP001470230"/>
    </source>
</evidence>
<feature type="domain" description="USP" evidence="2">
    <location>
        <begin position="1326"/>
        <end position="1620"/>
    </location>
</feature>
<keyword evidence="4" id="KW-1185">Reference proteome</keyword>
<reference evidence="3 4" key="1">
    <citation type="submission" date="2024-04" db="EMBL/GenBank/DDBJ databases">
        <title>Tritrichomonas musculus Genome.</title>
        <authorList>
            <person name="Alves-Ferreira E."/>
            <person name="Grigg M."/>
            <person name="Lorenzi H."/>
            <person name="Galac M."/>
        </authorList>
    </citation>
    <scope>NUCLEOTIDE SEQUENCE [LARGE SCALE GENOMIC DNA]</scope>
    <source>
        <strain evidence="3 4">EAF2021</strain>
    </source>
</reference>
<dbReference type="EMBL" id="JAPFFF010000013">
    <property type="protein sequence ID" value="KAK8872087.1"/>
    <property type="molecule type" value="Genomic_DNA"/>
</dbReference>
<dbReference type="InterPro" id="IPR050164">
    <property type="entry name" value="Peptidase_C19"/>
</dbReference>
<protein>
    <recommendedName>
        <fullName evidence="2">USP domain-containing protein</fullName>
    </recommendedName>
</protein>
<dbReference type="PROSITE" id="PS50235">
    <property type="entry name" value="USP_3"/>
    <property type="match status" value="1"/>
</dbReference>
<dbReference type="PANTHER" id="PTHR24006">
    <property type="entry name" value="UBIQUITIN CARBOXYL-TERMINAL HYDROLASE"/>
    <property type="match status" value="1"/>
</dbReference>
<dbReference type="InterPro" id="IPR001394">
    <property type="entry name" value="Peptidase_C19_UCH"/>
</dbReference>